<proteinExistence type="predicted"/>
<sequence length="144" mass="15675">MSLKVSVSSSVVSDSATPWIVAPQASLSMGFPRHEYWSGLLCPSPGDLPDPGVEPGSRALQADSLPLRHQGSPYVIRGLEIPARYNHILIRMAANSKQYHQIHLGSVWNNRNSLLVELPNGTLEDSSAIVAKLSTQSLLFTQMN</sequence>
<organism evidence="1 2">
    <name type="scientific">Rangifer tarandus platyrhynchus</name>
    <name type="common">Svalbard reindeer</name>
    <dbReference type="NCBI Taxonomy" id="3082113"/>
    <lineage>
        <taxon>Eukaryota</taxon>
        <taxon>Metazoa</taxon>
        <taxon>Chordata</taxon>
        <taxon>Craniata</taxon>
        <taxon>Vertebrata</taxon>
        <taxon>Euteleostomi</taxon>
        <taxon>Mammalia</taxon>
        <taxon>Eutheria</taxon>
        <taxon>Laurasiatheria</taxon>
        <taxon>Artiodactyla</taxon>
        <taxon>Ruminantia</taxon>
        <taxon>Pecora</taxon>
        <taxon>Cervidae</taxon>
        <taxon>Odocoileinae</taxon>
        <taxon>Rangifer</taxon>
    </lineage>
</organism>
<accession>A0ABN8XY85</accession>
<evidence type="ECO:0000313" key="2">
    <source>
        <dbReference type="Proteomes" id="UP001176941"/>
    </source>
</evidence>
<keyword evidence="2" id="KW-1185">Reference proteome</keyword>
<dbReference type="Proteomes" id="UP001176941">
    <property type="component" value="Chromosome 11"/>
</dbReference>
<name>A0ABN8XY85_RANTA</name>
<evidence type="ECO:0000313" key="1">
    <source>
        <dbReference type="EMBL" id="CAI9153954.1"/>
    </source>
</evidence>
<protein>
    <submittedName>
        <fullName evidence="1">Uncharacterized protein</fullName>
    </submittedName>
</protein>
<dbReference type="EMBL" id="OX459947">
    <property type="protein sequence ID" value="CAI9153954.1"/>
    <property type="molecule type" value="Genomic_DNA"/>
</dbReference>
<gene>
    <name evidence="1" type="ORF">MRATA1EN1_LOCUS2916</name>
</gene>
<reference evidence="1" key="1">
    <citation type="submission" date="2023-04" db="EMBL/GenBank/DDBJ databases">
        <authorList>
            <consortium name="ELIXIR-Norway"/>
        </authorList>
    </citation>
    <scope>NUCLEOTIDE SEQUENCE [LARGE SCALE GENOMIC DNA]</scope>
</reference>